<dbReference type="EC" id="3.2.1.26" evidence="3 8"/>
<dbReference type="InterPro" id="IPR018053">
    <property type="entry name" value="Glyco_hydro_32_AS"/>
</dbReference>
<sequence>MNPLHDEMKQRYKAMMASFEANDQDPYRLHFHVMPPTGWLNDPNGACQVDGLYHLYYQYSPYDAAGGLKYWGHYTSTDLVHFDDAGLALLPDQPYDLHGVYSGSAFEEDGVIHYFYTGNVKHLGDHDYITSGREQNTIHAVSYDGGMTIQNKEVVIDSKDYPAVFSNHIRDPKIRKINGMYYMILGARNRHDEGLVMLYKSVNLKDWDYHGPYFGPEVGMGYMWECPDFFELNNKEVLIVSPQGMEPDGLLYQNVYQSGYYLGEMDEEHVTFKPTSHFYELDHGFDFYAPQTFEDEQGRRIMWAWMGLPDADYDNPLDYDWQHAMTLPRVLTVENHQLMQRPHPNYQTLRHNEDRRQLQLSEGAYEYFTGKVAELLVTIEQVKDLSITIRSDVTLSYDDDTKQLTLTLGDAGRGRQTRAVDLTALNQLQCFVDHSSLEVFINDGEQVMTTRMYPKADEEKLELTGDVKGTVTHWSLQK</sequence>
<dbReference type="UniPathway" id="UPA00238"/>
<dbReference type="InterPro" id="IPR023296">
    <property type="entry name" value="Glyco_hydro_beta-prop_sf"/>
</dbReference>
<evidence type="ECO:0000259" key="10">
    <source>
        <dbReference type="Pfam" id="PF00251"/>
    </source>
</evidence>
<evidence type="ECO:0000256" key="4">
    <source>
        <dbReference type="ARBA" id="ARBA00019623"/>
    </source>
</evidence>
<reference evidence="13 14" key="1">
    <citation type="submission" date="2016-10" db="EMBL/GenBank/DDBJ databases">
        <authorList>
            <person name="de Groot N.N."/>
        </authorList>
    </citation>
    <scope>NUCLEOTIDE SEQUENCE [LARGE SCALE GENOMIC DNA]</scope>
    <source>
        <strain evidence="13 14">DSM 17074</strain>
    </source>
</reference>
<keyword evidence="5 8" id="KW-0378">Hydrolase</keyword>
<keyword evidence="15" id="KW-1185">Reference proteome</keyword>
<dbReference type="RefSeq" id="WP_218161151.1">
    <property type="nucleotide sequence ID" value="NZ_BJWJ01000020.1"/>
</dbReference>
<dbReference type="Proteomes" id="UP000321773">
    <property type="component" value="Unassembled WGS sequence"/>
</dbReference>
<comment type="pathway">
    <text evidence="1 9">Glycan biosynthesis; sucrose metabolism.</text>
</comment>
<dbReference type="SUPFAM" id="SSF49899">
    <property type="entry name" value="Concanavalin A-like lectins/glucanases"/>
    <property type="match status" value="1"/>
</dbReference>
<dbReference type="STRING" id="306541.SAMN05421668_107147"/>
<dbReference type="PROSITE" id="PS00609">
    <property type="entry name" value="GLYCOSYL_HYDROL_F32"/>
    <property type="match status" value="1"/>
</dbReference>
<evidence type="ECO:0000256" key="6">
    <source>
        <dbReference type="ARBA" id="ARBA00023295"/>
    </source>
</evidence>
<gene>
    <name evidence="12" type="ORF">HMI01_18980</name>
    <name evidence="13" type="ORF">SAMN05421668_107147</name>
</gene>
<dbReference type="InterPro" id="IPR013320">
    <property type="entry name" value="ConA-like_dom_sf"/>
</dbReference>
<dbReference type="InterPro" id="IPR013189">
    <property type="entry name" value="Glyco_hydro_32_C"/>
</dbReference>
<evidence type="ECO:0000256" key="1">
    <source>
        <dbReference type="ARBA" id="ARBA00004914"/>
    </source>
</evidence>
<dbReference type="Pfam" id="PF00251">
    <property type="entry name" value="Glyco_hydro_32N"/>
    <property type="match status" value="1"/>
</dbReference>
<feature type="domain" description="Glycosyl hydrolase family 32 N-terminal" evidence="10">
    <location>
        <begin position="32"/>
        <end position="342"/>
    </location>
</feature>
<accession>A0A1I6S5P7</accession>
<dbReference type="InterPro" id="IPR001362">
    <property type="entry name" value="Glyco_hydro_32"/>
</dbReference>
<evidence type="ECO:0000256" key="7">
    <source>
        <dbReference type="ARBA" id="ARBA00033367"/>
    </source>
</evidence>
<dbReference type="NCBIfam" id="TIGR01322">
    <property type="entry name" value="scrB_fam"/>
    <property type="match status" value="1"/>
</dbReference>
<proteinExistence type="inferred from homology"/>
<dbReference type="PANTHER" id="PTHR43101:SF1">
    <property type="entry name" value="BETA-FRUCTOSIDASE"/>
    <property type="match status" value="1"/>
</dbReference>
<dbReference type="Pfam" id="PF08244">
    <property type="entry name" value="Glyco_hydro_32C"/>
    <property type="match status" value="1"/>
</dbReference>
<comment type="catalytic activity">
    <reaction evidence="8">
        <text>Hydrolysis of terminal non-reducing beta-D-fructofuranoside residues in beta-D-fructofuranosides.</text>
        <dbReference type="EC" id="3.2.1.26"/>
    </reaction>
</comment>
<evidence type="ECO:0000256" key="9">
    <source>
        <dbReference type="RuleBase" id="RU365015"/>
    </source>
</evidence>
<evidence type="ECO:0000256" key="5">
    <source>
        <dbReference type="ARBA" id="ARBA00022801"/>
    </source>
</evidence>
<dbReference type="InterPro" id="IPR006232">
    <property type="entry name" value="Suc6P_hydrolase"/>
</dbReference>
<keyword evidence="6 8" id="KW-0326">Glycosidase</keyword>
<evidence type="ECO:0000313" key="14">
    <source>
        <dbReference type="Proteomes" id="UP000199139"/>
    </source>
</evidence>
<dbReference type="Gene3D" id="2.60.120.560">
    <property type="entry name" value="Exo-inulinase, domain 1"/>
    <property type="match status" value="1"/>
</dbReference>
<dbReference type="GO" id="GO:0004564">
    <property type="term" value="F:beta-fructofuranosidase activity"/>
    <property type="evidence" value="ECO:0007669"/>
    <property type="project" value="UniProtKB-EC"/>
</dbReference>
<evidence type="ECO:0000256" key="3">
    <source>
        <dbReference type="ARBA" id="ARBA00012758"/>
    </source>
</evidence>
<evidence type="ECO:0000313" key="13">
    <source>
        <dbReference type="EMBL" id="SFS72256.1"/>
    </source>
</evidence>
<comment type="subcellular location">
    <subcellularLocation>
        <location evidence="9">Cytoplasm</location>
    </subcellularLocation>
</comment>
<comment type="function">
    <text evidence="9">Enables the bacterium to metabolize sucrose as a sole carbon source.</text>
</comment>
<keyword evidence="9" id="KW-0119">Carbohydrate metabolism</keyword>
<dbReference type="EMBL" id="FPAI01000007">
    <property type="protein sequence ID" value="SFS72256.1"/>
    <property type="molecule type" value="Genomic_DNA"/>
</dbReference>
<keyword evidence="9" id="KW-0963">Cytoplasm</keyword>
<dbReference type="Proteomes" id="UP000199139">
    <property type="component" value="Unassembled WGS sequence"/>
</dbReference>
<evidence type="ECO:0000256" key="2">
    <source>
        <dbReference type="ARBA" id="ARBA00009902"/>
    </source>
</evidence>
<comment type="similarity">
    <text evidence="2 8">Belongs to the glycosyl hydrolase 32 family.</text>
</comment>
<dbReference type="GO" id="GO:0005985">
    <property type="term" value="P:sucrose metabolic process"/>
    <property type="evidence" value="ECO:0007669"/>
    <property type="project" value="UniProtKB-UniPathway"/>
</dbReference>
<protein>
    <recommendedName>
        <fullName evidence="4 8">Sucrose-6-phosphate hydrolase</fullName>
        <ecNumber evidence="3 8">3.2.1.26</ecNumber>
    </recommendedName>
    <alternativeName>
        <fullName evidence="7 9">Invertase</fullName>
    </alternativeName>
</protein>
<evidence type="ECO:0000313" key="15">
    <source>
        <dbReference type="Proteomes" id="UP000321773"/>
    </source>
</evidence>
<dbReference type="AlphaFoldDB" id="A0A1I6S5P7"/>
<evidence type="ECO:0000313" key="12">
    <source>
        <dbReference type="EMBL" id="GEM04910.1"/>
    </source>
</evidence>
<evidence type="ECO:0000256" key="8">
    <source>
        <dbReference type="RuleBase" id="RU362110"/>
    </source>
</evidence>
<dbReference type="GO" id="GO:0005737">
    <property type="term" value="C:cytoplasm"/>
    <property type="evidence" value="ECO:0007669"/>
    <property type="project" value="UniProtKB-SubCell"/>
</dbReference>
<dbReference type="SMART" id="SM00640">
    <property type="entry name" value="Glyco_32"/>
    <property type="match status" value="1"/>
</dbReference>
<evidence type="ECO:0000259" key="11">
    <source>
        <dbReference type="Pfam" id="PF08244"/>
    </source>
</evidence>
<dbReference type="EMBL" id="BJWJ01000020">
    <property type="protein sequence ID" value="GEM04910.1"/>
    <property type="molecule type" value="Genomic_DNA"/>
</dbReference>
<dbReference type="InterPro" id="IPR051214">
    <property type="entry name" value="GH32_Enzymes"/>
</dbReference>
<reference evidence="12 15" key="2">
    <citation type="submission" date="2019-07" db="EMBL/GenBank/DDBJ databases">
        <title>Whole genome shotgun sequence of Halolactibacillus miurensis NBRC 100873.</title>
        <authorList>
            <person name="Hosoyama A."/>
            <person name="Uohara A."/>
            <person name="Ohji S."/>
            <person name="Ichikawa N."/>
        </authorList>
    </citation>
    <scope>NUCLEOTIDE SEQUENCE [LARGE SCALE GENOMIC DNA]</scope>
    <source>
        <strain evidence="12 15">NBRC 100873</strain>
    </source>
</reference>
<dbReference type="PANTHER" id="PTHR43101">
    <property type="entry name" value="BETA-FRUCTOSIDASE"/>
    <property type="match status" value="1"/>
</dbReference>
<dbReference type="CDD" id="cd18623">
    <property type="entry name" value="GH32_ScrB-like"/>
    <property type="match status" value="1"/>
</dbReference>
<organism evidence="13 14">
    <name type="scientific">Halolactibacillus miurensis</name>
    <dbReference type="NCBI Taxonomy" id="306541"/>
    <lineage>
        <taxon>Bacteria</taxon>
        <taxon>Bacillati</taxon>
        <taxon>Bacillota</taxon>
        <taxon>Bacilli</taxon>
        <taxon>Bacillales</taxon>
        <taxon>Bacillaceae</taxon>
        <taxon>Halolactibacillus</taxon>
    </lineage>
</organism>
<dbReference type="SUPFAM" id="SSF75005">
    <property type="entry name" value="Arabinanase/levansucrase/invertase"/>
    <property type="match status" value="1"/>
</dbReference>
<name>A0A1I6S5P7_9BACI</name>
<feature type="domain" description="Glycosyl hydrolase family 32 C-terminal" evidence="11">
    <location>
        <begin position="358"/>
        <end position="465"/>
    </location>
</feature>
<dbReference type="Gene3D" id="2.115.10.20">
    <property type="entry name" value="Glycosyl hydrolase domain, family 43"/>
    <property type="match status" value="1"/>
</dbReference>
<dbReference type="InterPro" id="IPR013148">
    <property type="entry name" value="Glyco_hydro_32_N"/>
</dbReference>